<accession>A0A392VCM2</accession>
<sequence length="58" mass="6184">MVSEQNCRGPKVVVTAQVDDVAMSESKTVPLVVLPQVVGVGKLAVSDSLPHRRKRNAS</sequence>
<evidence type="ECO:0000313" key="1">
    <source>
        <dbReference type="EMBL" id="MCI86088.1"/>
    </source>
</evidence>
<keyword evidence="2" id="KW-1185">Reference proteome</keyword>
<dbReference type="EMBL" id="LXQA011131620">
    <property type="protein sequence ID" value="MCI86088.1"/>
    <property type="molecule type" value="Genomic_DNA"/>
</dbReference>
<reference evidence="1 2" key="1">
    <citation type="journal article" date="2018" name="Front. Plant Sci.">
        <title>Red Clover (Trifolium pratense) and Zigzag Clover (T. medium) - A Picture of Genomic Similarities and Differences.</title>
        <authorList>
            <person name="Dluhosova J."/>
            <person name="Istvanek J."/>
            <person name="Nedelnik J."/>
            <person name="Repkova J."/>
        </authorList>
    </citation>
    <scope>NUCLEOTIDE SEQUENCE [LARGE SCALE GENOMIC DNA]</scope>
    <source>
        <strain evidence="2">cv. 10/8</strain>
        <tissue evidence="1">Leaf</tissue>
    </source>
</reference>
<protein>
    <submittedName>
        <fullName evidence="1">Uncharacterized protein</fullName>
    </submittedName>
</protein>
<organism evidence="1 2">
    <name type="scientific">Trifolium medium</name>
    <dbReference type="NCBI Taxonomy" id="97028"/>
    <lineage>
        <taxon>Eukaryota</taxon>
        <taxon>Viridiplantae</taxon>
        <taxon>Streptophyta</taxon>
        <taxon>Embryophyta</taxon>
        <taxon>Tracheophyta</taxon>
        <taxon>Spermatophyta</taxon>
        <taxon>Magnoliopsida</taxon>
        <taxon>eudicotyledons</taxon>
        <taxon>Gunneridae</taxon>
        <taxon>Pentapetalae</taxon>
        <taxon>rosids</taxon>
        <taxon>fabids</taxon>
        <taxon>Fabales</taxon>
        <taxon>Fabaceae</taxon>
        <taxon>Papilionoideae</taxon>
        <taxon>50 kb inversion clade</taxon>
        <taxon>NPAAA clade</taxon>
        <taxon>Hologalegina</taxon>
        <taxon>IRL clade</taxon>
        <taxon>Trifolieae</taxon>
        <taxon>Trifolium</taxon>
    </lineage>
</organism>
<dbReference type="Proteomes" id="UP000265520">
    <property type="component" value="Unassembled WGS sequence"/>
</dbReference>
<dbReference type="AlphaFoldDB" id="A0A392VCM2"/>
<name>A0A392VCM2_9FABA</name>
<feature type="non-terminal residue" evidence="1">
    <location>
        <position position="58"/>
    </location>
</feature>
<evidence type="ECO:0000313" key="2">
    <source>
        <dbReference type="Proteomes" id="UP000265520"/>
    </source>
</evidence>
<proteinExistence type="predicted"/>
<comment type="caution">
    <text evidence="1">The sequence shown here is derived from an EMBL/GenBank/DDBJ whole genome shotgun (WGS) entry which is preliminary data.</text>
</comment>